<dbReference type="OrthoDB" id="630895at2759"/>
<dbReference type="InterPro" id="IPR016181">
    <property type="entry name" value="Acyl_CoA_acyltransferase"/>
</dbReference>
<keyword evidence="3" id="KW-1185">Reference proteome</keyword>
<dbReference type="Gene3D" id="3.40.630.30">
    <property type="match status" value="1"/>
</dbReference>
<organism evidence="2 3">
    <name type="scientific">Macleaya cordata</name>
    <name type="common">Five-seeded plume-poppy</name>
    <name type="synonym">Bocconia cordata</name>
    <dbReference type="NCBI Taxonomy" id="56857"/>
    <lineage>
        <taxon>Eukaryota</taxon>
        <taxon>Viridiplantae</taxon>
        <taxon>Streptophyta</taxon>
        <taxon>Embryophyta</taxon>
        <taxon>Tracheophyta</taxon>
        <taxon>Spermatophyta</taxon>
        <taxon>Magnoliopsida</taxon>
        <taxon>Ranunculales</taxon>
        <taxon>Papaveraceae</taxon>
        <taxon>Papaveroideae</taxon>
        <taxon>Macleaya</taxon>
    </lineage>
</organism>
<dbReference type="PANTHER" id="PTHR46067:SF16">
    <property type="entry name" value="N-ACETYLTRANSFERASE DOMAIN-CONTAINING PROTEIN"/>
    <property type="match status" value="1"/>
</dbReference>
<dbReference type="PROSITE" id="PS51186">
    <property type="entry name" value="GNAT"/>
    <property type="match status" value="1"/>
</dbReference>
<reference evidence="2 3" key="1">
    <citation type="journal article" date="2017" name="Mol. Plant">
        <title>The Genome of Medicinal Plant Macleaya cordata Provides New Insights into Benzylisoquinoline Alkaloids Metabolism.</title>
        <authorList>
            <person name="Liu X."/>
            <person name="Liu Y."/>
            <person name="Huang P."/>
            <person name="Ma Y."/>
            <person name="Qing Z."/>
            <person name="Tang Q."/>
            <person name="Cao H."/>
            <person name="Cheng P."/>
            <person name="Zheng Y."/>
            <person name="Yuan Z."/>
            <person name="Zhou Y."/>
            <person name="Liu J."/>
            <person name="Tang Z."/>
            <person name="Zhuo Y."/>
            <person name="Zhang Y."/>
            <person name="Yu L."/>
            <person name="Huang J."/>
            <person name="Yang P."/>
            <person name="Peng Q."/>
            <person name="Zhang J."/>
            <person name="Jiang W."/>
            <person name="Zhang Z."/>
            <person name="Lin K."/>
            <person name="Ro D.K."/>
            <person name="Chen X."/>
            <person name="Xiong X."/>
            <person name="Shang Y."/>
            <person name="Huang S."/>
            <person name="Zeng J."/>
        </authorList>
    </citation>
    <scope>NUCLEOTIDE SEQUENCE [LARGE SCALE GENOMIC DNA]</scope>
    <source>
        <strain evidence="3">cv. BLH2017</strain>
        <tissue evidence="2">Root</tissue>
    </source>
</reference>
<comment type="caution">
    <text evidence="2">The sequence shown here is derived from an EMBL/GenBank/DDBJ whole genome shotgun (WGS) entry which is preliminary data.</text>
</comment>
<protein>
    <submittedName>
        <fullName evidence="2">GNAT domain</fullName>
    </submittedName>
</protein>
<dbReference type="FunCoup" id="A0A200QYK6">
    <property type="interactions" value="1"/>
</dbReference>
<evidence type="ECO:0000313" key="2">
    <source>
        <dbReference type="EMBL" id="OVA15511.1"/>
    </source>
</evidence>
<dbReference type="GO" id="GO:0016747">
    <property type="term" value="F:acyltransferase activity, transferring groups other than amino-acyl groups"/>
    <property type="evidence" value="ECO:0007669"/>
    <property type="project" value="InterPro"/>
</dbReference>
<dbReference type="Pfam" id="PF13302">
    <property type="entry name" value="Acetyltransf_3"/>
    <property type="match status" value="1"/>
</dbReference>
<dbReference type="SUPFAM" id="SSF55729">
    <property type="entry name" value="Acyl-CoA N-acyltransferases (Nat)"/>
    <property type="match status" value="1"/>
</dbReference>
<dbReference type="PANTHER" id="PTHR46067">
    <property type="entry name" value="ACYL-COA N-ACYLTRANSFERASES (NAT) SUPERFAMILY PROTEIN"/>
    <property type="match status" value="1"/>
</dbReference>
<dbReference type="InParanoid" id="A0A200QYK6"/>
<dbReference type="EMBL" id="MVGT01000754">
    <property type="protein sequence ID" value="OVA15511.1"/>
    <property type="molecule type" value="Genomic_DNA"/>
</dbReference>
<evidence type="ECO:0000313" key="3">
    <source>
        <dbReference type="Proteomes" id="UP000195402"/>
    </source>
</evidence>
<accession>A0A200QYK6</accession>
<proteinExistence type="predicted"/>
<sequence length="139" mass="15849">MDSSRITIRPFKLSDIDDFMMWASDEKVVRFSRMNPFTSKDDGEFICKGDMGYGLASQYWGQGIATMAVKMALSSVFLEFPHMERLQALVEKENYGSQRVLEKCGFLKEGLMRKYLVLKGKTLDVVCFSFLSTDSVPDL</sequence>
<evidence type="ECO:0000259" key="1">
    <source>
        <dbReference type="PROSITE" id="PS51186"/>
    </source>
</evidence>
<dbReference type="Proteomes" id="UP000195402">
    <property type="component" value="Unassembled WGS sequence"/>
</dbReference>
<dbReference type="AlphaFoldDB" id="A0A200QYK6"/>
<dbReference type="InterPro" id="IPR000182">
    <property type="entry name" value="GNAT_dom"/>
</dbReference>
<gene>
    <name evidence="2" type="ORF">BVC80_9035g27</name>
</gene>
<name>A0A200QYK6_MACCD</name>
<dbReference type="OMA" id="CREDAVN"/>
<feature type="domain" description="N-acetyltransferase" evidence="1">
    <location>
        <begin position="1"/>
        <end position="124"/>
    </location>
</feature>